<dbReference type="EMBL" id="BASX01000004">
    <property type="protein sequence ID" value="GAD44086.1"/>
    <property type="molecule type" value="Genomic_DNA"/>
</dbReference>
<keyword evidence="2" id="KW-1185">Reference proteome</keyword>
<sequence>MMNIKILEKFEVLNSEILANLVELVIRETIYLLRRLKGDKYEEYTENNNNNADIYYINYYSRNVF</sequence>
<reference evidence="1 2" key="1">
    <citation type="submission" date="2013-09" db="EMBL/GenBank/DDBJ databases">
        <title>Genome Sequences of seven clinical isolates and type strains of anginosus group streptococci.</title>
        <authorList>
            <person name="Maruyama F."/>
            <person name="Sakurai A."/>
            <person name="Ogura Y."/>
            <person name="Homma H."/>
            <person name="Takahashi N."/>
            <person name="Ohtsubo Y."/>
            <person name="Hoshino T."/>
            <person name="Okahashi N."/>
            <person name="Nakagawa I."/>
            <person name="Kimura S."/>
            <person name="Fujiwara T."/>
            <person name="Hayashi T."/>
            <person name="Shintani S."/>
        </authorList>
    </citation>
    <scope>NUCLEOTIDE SEQUENCE [LARGE SCALE GENOMIC DNA]</scope>
    <source>
        <strain evidence="2">CCUG46377</strain>
    </source>
</reference>
<evidence type="ECO:0000313" key="2">
    <source>
        <dbReference type="Proteomes" id="UP000016985"/>
    </source>
</evidence>
<gene>
    <name evidence="1" type="ORF">ANG5_0614</name>
</gene>
<dbReference type="AlphaFoldDB" id="U2XW60"/>
<evidence type="ECO:0000313" key="1">
    <source>
        <dbReference type="EMBL" id="GAD44086.1"/>
    </source>
</evidence>
<comment type="caution">
    <text evidence="1">The sequence shown here is derived from an EMBL/GenBank/DDBJ whole genome shotgun (WGS) entry which is preliminary data.</text>
</comment>
<proteinExistence type="predicted"/>
<dbReference type="Proteomes" id="UP000016985">
    <property type="component" value="Unassembled WGS sequence"/>
</dbReference>
<name>U2XW60_STRCV</name>
<protein>
    <submittedName>
        <fullName evidence="1">Uncharacterized protein</fullName>
    </submittedName>
</protein>
<accession>U2XW60</accession>
<organism evidence="1 2">
    <name type="scientific">Streptococcus constellatus subsp. pharyngis SK1060 = CCUG 46377</name>
    <dbReference type="NCBI Taxonomy" id="1035184"/>
    <lineage>
        <taxon>Bacteria</taxon>
        <taxon>Bacillati</taxon>
        <taxon>Bacillota</taxon>
        <taxon>Bacilli</taxon>
        <taxon>Lactobacillales</taxon>
        <taxon>Streptococcaceae</taxon>
        <taxon>Streptococcus</taxon>
        <taxon>Streptococcus anginosus group</taxon>
    </lineage>
</organism>